<comment type="caution">
    <text evidence="2">The sequence shown here is derived from an EMBL/GenBank/DDBJ whole genome shotgun (WGS) entry which is preliminary data.</text>
</comment>
<dbReference type="GO" id="GO:0004722">
    <property type="term" value="F:protein serine/threonine phosphatase activity"/>
    <property type="evidence" value="ECO:0007669"/>
    <property type="project" value="InterPro"/>
</dbReference>
<dbReference type="InterPro" id="IPR001932">
    <property type="entry name" value="PPM-type_phosphatase-like_dom"/>
</dbReference>
<proteinExistence type="predicted"/>
<name>A0A7J6E3H0_CANSA</name>
<keyword evidence="3" id="KW-1185">Reference proteome</keyword>
<dbReference type="Proteomes" id="UP000583929">
    <property type="component" value="Unassembled WGS sequence"/>
</dbReference>
<gene>
    <name evidence="2" type="ORF">G4B88_024783</name>
</gene>
<organism evidence="2 3">
    <name type="scientific">Cannabis sativa</name>
    <name type="common">Hemp</name>
    <name type="synonym">Marijuana</name>
    <dbReference type="NCBI Taxonomy" id="3483"/>
    <lineage>
        <taxon>Eukaryota</taxon>
        <taxon>Viridiplantae</taxon>
        <taxon>Streptophyta</taxon>
        <taxon>Embryophyta</taxon>
        <taxon>Tracheophyta</taxon>
        <taxon>Spermatophyta</taxon>
        <taxon>Magnoliopsida</taxon>
        <taxon>eudicotyledons</taxon>
        <taxon>Gunneridae</taxon>
        <taxon>Pentapetalae</taxon>
        <taxon>rosids</taxon>
        <taxon>fabids</taxon>
        <taxon>Rosales</taxon>
        <taxon>Cannabaceae</taxon>
        <taxon>Cannabis</taxon>
    </lineage>
</organism>
<dbReference type="AlphaFoldDB" id="A0A7J6E3H0"/>
<dbReference type="Gene3D" id="3.60.40.10">
    <property type="entry name" value="PPM-type phosphatase domain"/>
    <property type="match status" value="2"/>
</dbReference>
<dbReference type="EMBL" id="JAATIQ010000519">
    <property type="protein sequence ID" value="KAF4352856.1"/>
    <property type="molecule type" value="Genomic_DNA"/>
</dbReference>
<dbReference type="InterPro" id="IPR015655">
    <property type="entry name" value="PP2C"/>
</dbReference>
<dbReference type="Pfam" id="PF00481">
    <property type="entry name" value="PP2C"/>
    <property type="match status" value="2"/>
</dbReference>
<feature type="domain" description="PPM-type phosphatase" evidence="1">
    <location>
        <begin position="39"/>
        <end position="629"/>
    </location>
</feature>
<dbReference type="InterPro" id="IPR036457">
    <property type="entry name" value="PPM-type-like_dom_sf"/>
</dbReference>
<reference evidence="2 3" key="1">
    <citation type="journal article" date="2020" name="bioRxiv">
        <title>Sequence and annotation of 42 cannabis genomes reveals extensive copy number variation in cannabinoid synthesis and pathogen resistance genes.</title>
        <authorList>
            <person name="Mckernan K.J."/>
            <person name="Helbert Y."/>
            <person name="Kane L.T."/>
            <person name="Ebling H."/>
            <person name="Zhang L."/>
            <person name="Liu B."/>
            <person name="Eaton Z."/>
            <person name="Mclaughlin S."/>
            <person name="Kingan S."/>
            <person name="Baybayan P."/>
            <person name="Concepcion G."/>
            <person name="Jordan M."/>
            <person name="Riva A."/>
            <person name="Barbazuk W."/>
            <person name="Harkins T."/>
        </authorList>
    </citation>
    <scope>NUCLEOTIDE SEQUENCE [LARGE SCALE GENOMIC DNA]</scope>
    <source>
        <strain evidence="3">cv. Jamaican Lion 4</strain>
        <tissue evidence="2">Leaf</tissue>
    </source>
</reference>
<evidence type="ECO:0000259" key="1">
    <source>
        <dbReference type="PROSITE" id="PS51746"/>
    </source>
</evidence>
<accession>A0A7J6E3H0</accession>
<sequence>MGICISKVSSEIHNADSIHGHQNAVVFTHSQTNHKHEASLSLYSREGAKCLNQDSAIIYQGFGSGDGVFGGVFDGHGPNGHVVSEFVRNRLPLLLLSQKESVDKVNRVDFNDEGVYESFRDKTIDSVTTTDLVDEDSRKWKEAITSSFKVLDKEIKLLQNFDFSCSGTTAVVTIRKGEDLIIANLGDSRAILGTRTENNEIKAVQLTTDLKPSIPSEADRIRSCNGRVLALKNEPHIERVWLPMEDAPGLAMSRSFGDFLLKDHGVISVPDVWDVLSNDEVASIVLEAKSEEEAARGVVEGAMGAWKRKFPSAKVDDCTALSPPWESAYPSFHHRRSTAPITSTTAMETVLSTLSTPTWNQTYQPRLRTSLSDASLCGVFDGHGPHGHVVSQQVRNRLPLLLLNQRIDRLKSVPPNFDMDLKIWNEAIESSFQKMDAELEILRKVDLSCSGTTAVVAITQGEDLIIANLGDSRAILGRIGDNNNSIESVQLSTDHKPSLTKEGDRIRSMNGRVVGLKREPESKRVWLPNEYMPGLAMSRAFGDFILKPYGVISVPDVTHRRLTPNDQFIVLATDGVWDVLSNDEVAKVAWEAKTEAAAAKAVVKAARAAWKRSTHSIKIDDCTAVCHFFHNKHLNAFV</sequence>
<dbReference type="PANTHER" id="PTHR47992">
    <property type="entry name" value="PROTEIN PHOSPHATASE"/>
    <property type="match status" value="1"/>
</dbReference>
<evidence type="ECO:0000313" key="2">
    <source>
        <dbReference type="EMBL" id="KAF4352856.1"/>
    </source>
</evidence>
<protein>
    <recommendedName>
        <fullName evidence="1">PPM-type phosphatase domain-containing protein</fullName>
    </recommendedName>
</protein>
<dbReference type="PROSITE" id="PS51746">
    <property type="entry name" value="PPM_2"/>
    <property type="match status" value="1"/>
</dbReference>
<dbReference type="SMART" id="SM00332">
    <property type="entry name" value="PP2Cc"/>
    <property type="match status" value="2"/>
</dbReference>
<dbReference type="CDD" id="cd00143">
    <property type="entry name" value="PP2Cc"/>
    <property type="match status" value="2"/>
</dbReference>
<dbReference type="SUPFAM" id="SSF81606">
    <property type="entry name" value="PP2C-like"/>
    <property type="match status" value="2"/>
</dbReference>
<evidence type="ECO:0000313" key="3">
    <source>
        <dbReference type="Proteomes" id="UP000583929"/>
    </source>
</evidence>